<feature type="compositionally biased region" description="Acidic residues" evidence="4">
    <location>
        <begin position="267"/>
        <end position="280"/>
    </location>
</feature>
<sequence>QDVRYYSEESEVDIRDPIKDYELYRETCQELQRLMAEIQELKSRGVKDNASEIDERRIQSCVHFMTLKKLNRLAHIRLKKGRDQTHEAKQKVDAYHLQLQNLLYEVMHLQKEITKCLEFKSKHEEIELVSLEEFYKEAPPEISRPAVTLSEPHQQPLASLELAEKYKECLTSKEKILKEIEVKKEYLSSLQPRLNSIMQASLPVQEYLFMPFDQAHKQYETARHLPPPLYVLFVQASAYGQACDKKLVVSIEGSVEEAKALYKPPEDSQDDESDSDTEEEQTTKRRRPTLGVQLDDKRKEMLKRHPLSVTVDLKCKDDNVLHLTFYYLMNLNVMTVKAKVTTAIEMTTAISAGGLPPSQLPVAALPRTPNPTALYACILTLSDYVTELGHPYVWVQKLGGLHFPKDQPQAGHSPFPLHRNTELGLQPRLALHKQFASLGVFPSPGSCCFPHQMPPGQLLGVSGTCLQLEAPWAAGDLPCSAKLQAAVVVNPGYSTLPPVFSLCLNWKGERNSSNDDNIRAMESEVNVNYKELWGPKPGHQLLTNQLQRLCMVLDVYLETEPHDPSVEGPKEFPQEKMCLRLVRSEL</sequence>
<evidence type="ECO:0000256" key="4">
    <source>
        <dbReference type="SAM" id="MobiDB-lite"/>
    </source>
</evidence>
<dbReference type="GO" id="GO:0006406">
    <property type="term" value="P:mRNA export from nucleus"/>
    <property type="evidence" value="ECO:0007669"/>
    <property type="project" value="TreeGrafter"/>
</dbReference>
<keyword evidence="3" id="KW-0539">Nucleus</keyword>
<feature type="non-terminal residue" evidence="5">
    <location>
        <position position="586"/>
    </location>
</feature>
<name>A0A091WB60_OPIHO</name>
<dbReference type="GO" id="GO:0003729">
    <property type="term" value="F:mRNA binding"/>
    <property type="evidence" value="ECO:0007669"/>
    <property type="project" value="TreeGrafter"/>
</dbReference>
<comment type="subcellular location">
    <subcellularLocation>
        <location evidence="1">Nucleus</location>
    </subcellularLocation>
</comment>
<dbReference type="PhylomeDB" id="A0A091WB60"/>
<evidence type="ECO:0000313" key="6">
    <source>
        <dbReference type="Proteomes" id="UP000053605"/>
    </source>
</evidence>
<dbReference type="Proteomes" id="UP000053605">
    <property type="component" value="Unassembled WGS sequence"/>
</dbReference>
<evidence type="ECO:0000256" key="3">
    <source>
        <dbReference type="ARBA" id="ARBA00023242"/>
    </source>
</evidence>
<dbReference type="Pfam" id="PF09766">
    <property type="entry name" value="FmiP_Thoc5"/>
    <property type="match status" value="1"/>
</dbReference>
<reference evidence="5 6" key="1">
    <citation type="submission" date="2014-04" db="EMBL/GenBank/DDBJ databases">
        <title>Genome evolution of avian class.</title>
        <authorList>
            <person name="Zhang G."/>
            <person name="Li C."/>
        </authorList>
    </citation>
    <scope>NUCLEOTIDE SEQUENCE [LARGE SCALE GENOMIC DNA]</scope>
    <source>
        <strain evidence="5">BGI_N306</strain>
    </source>
</reference>
<dbReference type="InterPro" id="IPR019163">
    <property type="entry name" value="THO_Thoc5"/>
</dbReference>
<protein>
    <submittedName>
        <fullName evidence="5">THO complex subunit 5</fullName>
    </submittedName>
</protein>
<gene>
    <name evidence="5" type="ORF">N306_04963</name>
</gene>
<proteinExistence type="inferred from homology"/>
<dbReference type="PANTHER" id="PTHR13375">
    <property type="entry name" value="FMS INTERACTING PROTEIN"/>
    <property type="match status" value="1"/>
</dbReference>
<evidence type="ECO:0000256" key="2">
    <source>
        <dbReference type="ARBA" id="ARBA00008044"/>
    </source>
</evidence>
<accession>A0A091WB60</accession>
<evidence type="ECO:0000313" key="5">
    <source>
        <dbReference type="EMBL" id="KFR12340.1"/>
    </source>
</evidence>
<keyword evidence="6" id="KW-1185">Reference proteome</keyword>
<dbReference type="GO" id="GO:0000445">
    <property type="term" value="C:THO complex part of transcription export complex"/>
    <property type="evidence" value="ECO:0007669"/>
    <property type="project" value="TreeGrafter"/>
</dbReference>
<dbReference type="STRING" id="30419.A0A091WB60"/>
<dbReference type="PANTHER" id="PTHR13375:SF3">
    <property type="entry name" value="THO COMPLEX SUBUNIT 5 HOMOLOG"/>
    <property type="match status" value="1"/>
</dbReference>
<comment type="similarity">
    <text evidence="2">Belongs to the THOC5 family.</text>
</comment>
<dbReference type="EMBL" id="KK735093">
    <property type="protein sequence ID" value="KFR12340.1"/>
    <property type="molecule type" value="Genomic_DNA"/>
</dbReference>
<dbReference type="AlphaFoldDB" id="A0A091WB60"/>
<feature type="region of interest" description="Disordered" evidence="4">
    <location>
        <begin position="259"/>
        <end position="290"/>
    </location>
</feature>
<organism evidence="5 6">
    <name type="scientific">Opisthocomus hoazin</name>
    <name type="common">Hoatzin</name>
    <name type="synonym">Phasianus hoazin</name>
    <dbReference type="NCBI Taxonomy" id="30419"/>
    <lineage>
        <taxon>Eukaryota</taxon>
        <taxon>Metazoa</taxon>
        <taxon>Chordata</taxon>
        <taxon>Craniata</taxon>
        <taxon>Vertebrata</taxon>
        <taxon>Euteleostomi</taxon>
        <taxon>Archelosauria</taxon>
        <taxon>Archosauria</taxon>
        <taxon>Dinosauria</taxon>
        <taxon>Saurischia</taxon>
        <taxon>Theropoda</taxon>
        <taxon>Coelurosauria</taxon>
        <taxon>Aves</taxon>
        <taxon>Neognathae</taxon>
        <taxon>Neoaves</taxon>
        <taxon>Opisthocomiformes</taxon>
        <taxon>Opisthocomidae</taxon>
        <taxon>Opisthocomus</taxon>
    </lineage>
</organism>
<evidence type="ECO:0000256" key="1">
    <source>
        <dbReference type="ARBA" id="ARBA00004123"/>
    </source>
</evidence>
<feature type="non-terminal residue" evidence="5">
    <location>
        <position position="1"/>
    </location>
</feature>